<keyword evidence="1" id="KW-1133">Transmembrane helix</keyword>
<evidence type="ECO:0000313" key="2">
    <source>
        <dbReference type="EMBL" id="TWT79646.1"/>
    </source>
</evidence>
<feature type="transmembrane region" description="Helical" evidence="1">
    <location>
        <begin position="96"/>
        <end position="122"/>
    </location>
</feature>
<comment type="caution">
    <text evidence="2">The sequence shown here is derived from an EMBL/GenBank/DDBJ whole genome shotgun (WGS) entry which is preliminary data.</text>
</comment>
<sequence length="186" mass="20586">MVSRSRGPAKPYRSAARIGVNVIAVKFRFDLLIIAVLAVALLDTVTTYYFVAHDLGIELNQILAPLTSNSLLWIPVYIVLPKLLVAVMPTPCRQAFAIYFLTVCGTFTINNFVGICGGPYFLDTIGPRIVQVGATVLASFCFFAHLKFERKNHTLKMQSVKTAVYWIFTFSAIEGAFVMLGWVVNA</sequence>
<dbReference type="EMBL" id="SJPJ01000001">
    <property type="protein sequence ID" value="TWT79646.1"/>
    <property type="molecule type" value="Genomic_DNA"/>
</dbReference>
<keyword evidence="3" id="KW-1185">Reference proteome</keyword>
<gene>
    <name evidence="2" type="ORF">CA13_10510</name>
</gene>
<name>A0A5C5YY96_9BACT</name>
<feature type="transmembrane region" description="Helical" evidence="1">
    <location>
        <begin position="31"/>
        <end position="51"/>
    </location>
</feature>
<evidence type="ECO:0000313" key="3">
    <source>
        <dbReference type="Proteomes" id="UP000315010"/>
    </source>
</evidence>
<accession>A0A5C5YY96</accession>
<keyword evidence="1" id="KW-0812">Transmembrane</keyword>
<dbReference type="AlphaFoldDB" id="A0A5C5YY96"/>
<reference evidence="2 3" key="1">
    <citation type="submission" date="2019-02" db="EMBL/GenBank/DDBJ databases">
        <title>Deep-cultivation of Planctomycetes and their phenomic and genomic characterization uncovers novel biology.</title>
        <authorList>
            <person name="Wiegand S."/>
            <person name="Jogler M."/>
            <person name="Boedeker C."/>
            <person name="Pinto D."/>
            <person name="Vollmers J."/>
            <person name="Rivas-Marin E."/>
            <person name="Kohn T."/>
            <person name="Peeters S.H."/>
            <person name="Heuer A."/>
            <person name="Rast P."/>
            <person name="Oberbeckmann S."/>
            <person name="Bunk B."/>
            <person name="Jeske O."/>
            <person name="Meyerdierks A."/>
            <person name="Storesund J.E."/>
            <person name="Kallscheuer N."/>
            <person name="Luecker S."/>
            <person name="Lage O.M."/>
            <person name="Pohl T."/>
            <person name="Merkel B.J."/>
            <person name="Hornburger P."/>
            <person name="Mueller R.-W."/>
            <person name="Bruemmer F."/>
            <person name="Labrenz M."/>
            <person name="Spormann A.M."/>
            <person name="Op Den Camp H."/>
            <person name="Overmann J."/>
            <person name="Amann R."/>
            <person name="Jetten M.S.M."/>
            <person name="Mascher T."/>
            <person name="Medema M.H."/>
            <person name="Devos D.P."/>
            <person name="Kaster A.-K."/>
            <person name="Ovreas L."/>
            <person name="Rohde M."/>
            <person name="Galperin M.Y."/>
            <person name="Jogler C."/>
        </authorList>
    </citation>
    <scope>NUCLEOTIDE SEQUENCE [LARGE SCALE GENOMIC DNA]</scope>
    <source>
        <strain evidence="2 3">CA13</strain>
    </source>
</reference>
<feature type="transmembrane region" description="Helical" evidence="1">
    <location>
        <begin position="71"/>
        <end position="89"/>
    </location>
</feature>
<proteinExistence type="predicted"/>
<keyword evidence="1" id="KW-0472">Membrane</keyword>
<feature type="transmembrane region" description="Helical" evidence="1">
    <location>
        <begin position="128"/>
        <end position="144"/>
    </location>
</feature>
<dbReference type="Proteomes" id="UP000315010">
    <property type="component" value="Unassembled WGS sequence"/>
</dbReference>
<protein>
    <submittedName>
        <fullName evidence="2">Uncharacterized protein</fullName>
    </submittedName>
</protein>
<feature type="transmembrane region" description="Helical" evidence="1">
    <location>
        <begin position="164"/>
        <end position="184"/>
    </location>
</feature>
<evidence type="ECO:0000256" key="1">
    <source>
        <dbReference type="SAM" id="Phobius"/>
    </source>
</evidence>
<organism evidence="2 3">
    <name type="scientific">Novipirellula herctigrandis</name>
    <dbReference type="NCBI Taxonomy" id="2527986"/>
    <lineage>
        <taxon>Bacteria</taxon>
        <taxon>Pseudomonadati</taxon>
        <taxon>Planctomycetota</taxon>
        <taxon>Planctomycetia</taxon>
        <taxon>Pirellulales</taxon>
        <taxon>Pirellulaceae</taxon>
        <taxon>Novipirellula</taxon>
    </lineage>
</organism>